<dbReference type="EC" id="2.6.1.1" evidence="7"/>
<dbReference type="SUPFAM" id="SSF46785">
    <property type="entry name" value="Winged helix' DNA-binding domain"/>
    <property type="match status" value="1"/>
</dbReference>
<dbReference type="PANTHER" id="PTHR46577:SF1">
    <property type="entry name" value="HTH-TYPE TRANSCRIPTIONAL REGULATORY PROTEIN GABR"/>
    <property type="match status" value="1"/>
</dbReference>
<dbReference type="InterPro" id="IPR015421">
    <property type="entry name" value="PyrdxlP-dep_Trfase_major"/>
</dbReference>
<dbReference type="CDD" id="cd00609">
    <property type="entry name" value="AAT_like"/>
    <property type="match status" value="1"/>
</dbReference>
<dbReference type="InterPro" id="IPR036388">
    <property type="entry name" value="WH-like_DNA-bd_sf"/>
</dbReference>
<dbReference type="SUPFAM" id="SSF53383">
    <property type="entry name" value="PLP-dependent transferases"/>
    <property type="match status" value="1"/>
</dbReference>
<keyword evidence="8" id="KW-1185">Reference proteome</keyword>
<dbReference type="PROSITE" id="PS50949">
    <property type="entry name" value="HTH_GNTR"/>
    <property type="match status" value="1"/>
</dbReference>
<comment type="similarity">
    <text evidence="1">In the C-terminal section; belongs to the class-I pyridoxal-phosphate-dependent aminotransferase family.</text>
</comment>
<organism evidence="7 8">
    <name type="scientific">Mycetocola reblochoni REB411</name>
    <dbReference type="NCBI Taxonomy" id="1255698"/>
    <lineage>
        <taxon>Bacteria</taxon>
        <taxon>Bacillati</taxon>
        <taxon>Actinomycetota</taxon>
        <taxon>Actinomycetes</taxon>
        <taxon>Micrococcales</taxon>
        <taxon>Microbacteriaceae</taxon>
        <taxon>Mycetocola</taxon>
    </lineage>
</organism>
<keyword evidence="5" id="KW-0804">Transcription</keyword>
<keyword evidence="7" id="KW-0808">Transferase</keyword>
<evidence type="ECO:0000256" key="4">
    <source>
        <dbReference type="ARBA" id="ARBA00023125"/>
    </source>
</evidence>
<dbReference type="SMART" id="SM00345">
    <property type="entry name" value="HTH_GNTR"/>
    <property type="match status" value="1"/>
</dbReference>
<dbReference type="GO" id="GO:0004069">
    <property type="term" value="F:L-aspartate:2-oxoglutarate aminotransferase activity"/>
    <property type="evidence" value="ECO:0007669"/>
    <property type="project" value="UniProtKB-EC"/>
</dbReference>
<dbReference type="InterPro" id="IPR015424">
    <property type="entry name" value="PyrdxlP-dep_Trfase"/>
</dbReference>
<dbReference type="GO" id="GO:0030170">
    <property type="term" value="F:pyridoxal phosphate binding"/>
    <property type="evidence" value="ECO:0007669"/>
    <property type="project" value="InterPro"/>
</dbReference>
<feature type="domain" description="HTH gntR-type" evidence="6">
    <location>
        <begin position="21"/>
        <end position="89"/>
    </location>
</feature>
<dbReference type="GO" id="GO:0003700">
    <property type="term" value="F:DNA-binding transcription factor activity"/>
    <property type="evidence" value="ECO:0007669"/>
    <property type="project" value="InterPro"/>
</dbReference>
<evidence type="ECO:0000259" key="6">
    <source>
        <dbReference type="PROSITE" id="PS50949"/>
    </source>
</evidence>
<name>A0A1R4IDH7_9MICO</name>
<dbReference type="InterPro" id="IPR051446">
    <property type="entry name" value="HTH_trans_reg/aminotransferase"/>
</dbReference>
<dbReference type="Proteomes" id="UP000196778">
    <property type="component" value="Unassembled WGS sequence"/>
</dbReference>
<dbReference type="PANTHER" id="PTHR46577">
    <property type="entry name" value="HTH-TYPE TRANSCRIPTIONAL REGULATORY PROTEIN GABR"/>
    <property type="match status" value="1"/>
</dbReference>
<keyword evidence="7" id="KW-0032">Aminotransferase</keyword>
<evidence type="ECO:0000256" key="5">
    <source>
        <dbReference type="ARBA" id="ARBA00023163"/>
    </source>
</evidence>
<dbReference type="InterPro" id="IPR000524">
    <property type="entry name" value="Tscrpt_reg_HTH_GntR"/>
</dbReference>
<dbReference type="OrthoDB" id="199743at2"/>
<reference evidence="8" key="1">
    <citation type="submission" date="2017-02" db="EMBL/GenBank/DDBJ databases">
        <authorList>
            <person name="Dridi B."/>
        </authorList>
    </citation>
    <scope>NUCLEOTIDE SEQUENCE [LARGE SCALE GENOMIC DNA]</scope>
    <source>
        <strain evidence="8">EB411</strain>
    </source>
</reference>
<evidence type="ECO:0000256" key="1">
    <source>
        <dbReference type="ARBA" id="ARBA00005384"/>
    </source>
</evidence>
<dbReference type="Pfam" id="PF00392">
    <property type="entry name" value="GntR"/>
    <property type="match status" value="1"/>
</dbReference>
<dbReference type="InterPro" id="IPR004839">
    <property type="entry name" value="Aminotransferase_I/II_large"/>
</dbReference>
<keyword evidence="2" id="KW-0663">Pyridoxal phosphate</keyword>
<dbReference type="Pfam" id="PF00155">
    <property type="entry name" value="Aminotran_1_2"/>
    <property type="match status" value="1"/>
</dbReference>
<sequence length="476" mass="50374">MTVTVAPTRLADMIGDTPWASPVYADLAARVRRLIVDGRLSHGDRLPGERALAERLGLSRTTVTTAYERLRETGLLTSLRGSGSTVNLPFGHAVGSALVEAPDGMISMTHAAPPAPAGLGAAYERALSAMPSVLTTAGYLPDGLPALTERLAARLTAQGLPTDPDQVLVTSGAQSALAVAARWALGRGDRVLVEAFVYPHLLDVLRGAGARVSAIPHGDSPWDADAVEARLAGAEHRAAFLTPDFHNPTGELLDAPGRERLAELLRRHAVQPVIDETLRDVVLDDGPVPPSYARYDERTVLVGSAAKSVWGGLRVGWIRAPRGVRSELVHARMAHDLGAAPFEQLVLAEVIDAGDEVFAASRSVLGRNRDALRLALDELMPALEVPRPRGGLNLWSRLPSPDSTRFCAAAAAHGVGLVPGPRFAAAGGQRSERYVRLPYGQSPEVLRDAVSRLAAAWDDLAASGAGRADRTAELLV</sequence>
<dbReference type="Gene3D" id="3.40.640.10">
    <property type="entry name" value="Type I PLP-dependent aspartate aminotransferase-like (Major domain)"/>
    <property type="match status" value="1"/>
</dbReference>
<dbReference type="Gene3D" id="1.10.10.10">
    <property type="entry name" value="Winged helix-like DNA-binding domain superfamily/Winged helix DNA-binding domain"/>
    <property type="match status" value="1"/>
</dbReference>
<dbReference type="InterPro" id="IPR036390">
    <property type="entry name" value="WH_DNA-bd_sf"/>
</dbReference>
<protein>
    <submittedName>
        <fullName evidence="7">Transcriptional regulator, GntR family domain / Aspartate aminotransferase</fullName>
        <ecNumber evidence="7">2.6.1.1</ecNumber>
    </submittedName>
</protein>
<dbReference type="RefSeq" id="WP_087135861.1">
    <property type="nucleotide sequence ID" value="NZ_FUKR01000006.1"/>
</dbReference>
<dbReference type="PRINTS" id="PR00035">
    <property type="entry name" value="HTHGNTR"/>
</dbReference>
<dbReference type="EMBL" id="FUKR01000006">
    <property type="protein sequence ID" value="SJN17786.1"/>
    <property type="molecule type" value="Genomic_DNA"/>
</dbReference>
<evidence type="ECO:0000256" key="3">
    <source>
        <dbReference type="ARBA" id="ARBA00023015"/>
    </source>
</evidence>
<accession>A0A1R4IDH7</accession>
<dbReference type="CDD" id="cd07377">
    <property type="entry name" value="WHTH_GntR"/>
    <property type="match status" value="1"/>
</dbReference>
<dbReference type="GO" id="GO:0003677">
    <property type="term" value="F:DNA binding"/>
    <property type="evidence" value="ECO:0007669"/>
    <property type="project" value="UniProtKB-KW"/>
</dbReference>
<dbReference type="AlphaFoldDB" id="A0A1R4IDH7"/>
<keyword evidence="3" id="KW-0805">Transcription regulation</keyword>
<evidence type="ECO:0000313" key="7">
    <source>
        <dbReference type="EMBL" id="SJN17786.1"/>
    </source>
</evidence>
<evidence type="ECO:0000313" key="8">
    <source>
        <dbReference type="Proteomes" id="UP000196778"/>
    </source>
</evidence>
<evidence type="ECO:0000256" key="2">
    <source>
        <dbReference type="ARBA" id="ARBA00022898"/>
    </source>
</evidence>
<keyword evidence="4" id="KW-0238">DNA-binding</keyword>
<proteinExistence type="inferred from homology"/>
<gene>
    <name evidence="7" type="ORF">FM119_01155</name>
</gene>